<dbReference type="Proteomes" id="UP000198504">
    <property type="component" value="Unassembled WGS sequence"/>
</dbReference>
<dbReference type="EMBL" id="FOFA01000003">
    <property type="protein sequence ID" value="SEQ28138.1"/>
    <property type="molecule type" value="Genomic_DNA"/>
</dbReference>
<dbReference type="InterPro" id="IPR039069">
    <property type="entry name" value="CE7"/>
</dbReference>
<evidence type="ECO:0000313" key="4">
    <source>
        <dbReference type="EMBL" id="SEQ28138.1"/>
    </source>
</evidence>
<dbReference type="GO" id="GO:0052689">
    <property type="term" value="F:carboxylic ester hydrolase activity"/>
    <property type="evidence" value="ECO:0007669"/>
    <property type="project" value="TreeGrafter"/>
</dbReference>
<reference evidence="5" key="1">
    <citation type="submission" date="2016-10" db="EMBL/GenBank/DDBJ databases">
        <authorList>
            <person name="Varghese N."/>
            <person name="Submissions S."/>
        </authorList>
    </citation>
    <scope>NUCLEOTIDE SEQUENCE [LARGE SCALE GENOMIC DNA]</scope>
    <source>
        <strain evidence="5">CGMCC 4.6856</strain>
    </source>
</reference>
<evidence type="ECO:0000256" key="2">
    <source>
        <dbReference type="PIRSR" id="PIRSR639069-2"/>
    </source>
</evidence>
<organism evidence="4 5">
    <name type="scientific">Microlunatus flavus</name>
    <dbReference type="NCBI Taxonomy" id="1036181"/>
    <lineage>
        <taxon>Bacteria</taxon>
        <taxon>Bacillati</taxon>
        <taxon>Actinomycetota</taxon>
        <taxon>Actinomycetes</taxon>
        <taxon>Propionibacteriales</taxon>
        <taxon>Propionibacteriaceae</taxon>
        <taxon>Microlunatus</taxon>
    </lineage>
</organism>
<proteinExistence type="predicted"/>
<feature type="binding site" evidence="2">
    <location>
        <position position="94"/>
    </location>
    <ligand>
        <name>substrate</name>
    </ligand>
</feature>
<dbReference type="Gene3D" id="3.40.50.1820">
    <property type="entry name" value="alpha/beta hydrolase"/>
    <property type="match status" value="1"/>
</dbReference>
<dbReference type="PANTHER" id="PTHR40111:SF1">
    <property type="entry name" value="CEPHALOSPORIN-C DEACETYLASE"/>
    <property type="match status" value="1"/>
</dbReference>
<dbReference type="InterPro" id="IPR029058">
    <property type="entry name" value="AB_hydrolase_fold"/>
</dbReference>
<accession>A0A1H9ET08</accession>
<dbReference type="GO" id="GO:0005976">
    <property type="term" value="P:polysaccharide metabolic process"/>
    <property type="evidence" value="ECO:0007669"/>
    <property type="project" value="TreeGrafter"/>
</dbReference>
<feature type="active site" description="Charge relay system" evidence="1">
    <location>
        <position position="277"/>
    </location>
</feature>
<dbReference type="AlphaFoldDB" id="A0A1H9ET08"/>
<dbReference type="RefSeq" id="WP_170854048.1">
    <property type="nucleotide sequence ID" value="NZ_FOFA01000003.1"/>
</dbReference>
<feature type="domain" description="Acetyl xylan esterase" evidence="3">
    <location>
        <begin position="1"/>
        <end position="322"/>
    </location>
</feature>
<evidence type="ECO:0000256" key="1">
    <source>
        <dbReference type="PIRSR" id="PIRSR639069-1"/>
    </source>
</evidence>
<keyword evidence="5" id="KW-1185">Reference proteome</keyword>
<dbReference type="SUPFAM" id="SSF53474">
    <property type="entry name" value="alpha/beta-Hydrolases"/>
    <property type="match status" value="1"/>
</dbReference>
<gene>
    <name evidence="4" type="ORF">SAMN05421756_10324</name>
</gene>
<dbReference type="STRING" id="1036181.SAMN05421756_10324"/>
<dbReference type="InterPro" id="IPR008391">
    <property type="entry name" value="AXE1_dom"/>
</dbReference>
<feature type="active site" description="Charge relay system" evidence="1">
    <location>
        <position position="306"/>
    </location>
</feature>
<evidence type="ECO:0000259" key="3">
    <source>
        <dbReference type="Pfam" id="PF05448"/>
    </source>
</evidence>
<evidence type="ECO:0000313" key="5">
    <source>
        <dbReference type="Proteomes" id="UP000198504"/>
    </source>
</evidence>
<feature type="active site" description="Nucleophile" evidence="1">
    <location>
        <position position="190"/>
    </location>
</feature>
<protein>
    <submittedName>
        <fullName evidence="4">Cephalosporin-C deacetylase</fullName>
    </submittedName>
</protein>
<sequence length="326" mass="35622">MPWFDLPEDQLRTYRTATPEPEGLDQWWAARIEEARSTARETTLRRHQPETYGDLGVWDVEFSGGRGDRIRGWYLRPPGAGDEPLPVVVTYIGYGGGRSVPSDHLGLAALGFANLVMDTRGQGGRWSTGATPDGQGSGTFAERSEVMTRGITRPEDYYFTRLYVDAVRAVEVAAELPGVDPDRLAVTGGSQGGALSLAAAALAPSRVRACAADVPFLCDIRRAITLTAAYPYAEVADFLANHLDLVDTALETLRYVDNALLASRITAETSVVVGLMDEICPPSTVFAAYNAIDAPKRIEVNPFGVHAQSRQHDERKLRFLRELLMP</sequence>
<dbReference type="PANTHER" id="PTHR40111">
    <property type="entry name" value="CEPHALOSPORIN-C DEACETYLASE"/>
    <property type="match status" value="1"/>
</dbReference>
<dbReference type="Pfam" id="PF05448">
    <property type="entry name" value="AXE1"/>
    <property type="match status" value="1"/>
</dbReference>
<name>A0A1H9ET08_9ACTN</name>